<dbReference type="PANTHER" id="PTHR33572:SF3">
    <property type="entry name" value="VELVET COMPLEX SUBUNIT B"/>
    <property type="match status" value="1"/>
</dbReference>
<dbReference type="EMBL" id="JADGJD010000358">
    <property type="protein sequence ID" value="KAJ3051795.1"/>
    <property type="molecule type" value="Genomic_DNA"/>
</dbReference>
<dbReference type="InterPro" id="IPR037525">
    <property type="entry name" value="Velvet_dom"/>
</dbReference>
<proteinExistence type="predicted"/>
<name>A0AAD5X4R4_9FUNG</name>
<evidence type="ECO:0000313" key="6">
    <source>
        <dbReference type="EMBL" id="KAJ3051795.1"/>
    </source>
</evidence>
<dbReference type="InterPro" id="IPR021740">
    <property type="entry name" value="Velvet"/>
</dbReference>
<organism evidence="6 7">
    <name type="scientific">Rhizophlyctis rosea</name>
    <dbReference type="NCBI Taxonomy" id="64517"/>
    <lineage>
        <taxon>Eukaryota</taxon>
        <taxon>Fungi</taxon>
        <taxon>Fungi incertae sedis</taxon>
        <taxon>Chytridiomycota</taxon>
        <taxon>Chytridiomycota incertae sedis</taxon>
        <taxon>Chytridiomycetes</taxon>
        <taxon>Rhizophlyctidales</taxon>
        <taxon>Rhizophlyctidaceae</taxon>
        <taxon>Rhizophlyctis</taxon>
    </lineage>
</organism>
<sequence length="269" mass="29483">MLQNPVRARCCGFGNKGGCLLLFDDVLSRMLFPLTKSLLTRILLFIDRRAVDPPPVVEVVTYDDAGRETPCTADPPLLLLHASLFDATGTAGRELVENVYSTGGPGSTDAAVHVLIGSTVATAQCLADEHGAKRCMFLFPDLSVRLPGQYRLRFTLVDVEDSRSSTYAIRPVFMLLQSSDLVHSSQEVSTKLIVLQSGDADDRVGLFVRFETHLILYGLKVKDNRRLITFIFSGSSCIGTERCSAYYFGGFSESVTNRVHGCVGCVYKL</sequence>
<keyword evidence="7" id="KW-1185">Reference proteome</keyword>
<evidence type="ECO:0000256" key="2">
    <source>
        <dbReference type="ARBA" id="ARBA00023015"/>
    </source>
</evidence>
<accession>A0AAD5X4R4</accession>
<evidence type="ECO:0000256" key="3">
    <source>
        <dbReference type="ARBA" id="ARBA00023163"/>
    </source>
</evidence>
<keyword evidence="3" id="KW-0804">Transcription</keyword>
<evidence type="ECO:0000313" key="7">
    <source>
        <dbReference type="Proteomes" id="UP001212841"/>
    </source>
</evidence>
<keyword evidence="4" id="KW-0539">Nucleus</keyword>
<dbReference type="AlphaFoldDB" id="A0AAD5X4R4"/>
<dbReference type="Pfam" id="PF11754">
    <property type="entry name" value="Velvet"/>
    <property type="match status" value="2"/>
</dbReference>
<evidence type="ECO:0000259" key="5">
    <source>
        <dbReference type="PROSITE" id="PS51821"/>
    </source>
</evidence>
<keyword evidence="2" id="KW-0805">Transcription regulation</keyword>
<dbReference type="Gene3D" id="2.60.40.3960">
    <property type="entry name" value="Velvet domain"/>
    <property type="match status" value="1"/>
</dbReference>
<dbReference type="GO" id="GO:0005634">
    <property type="term" value="C:nucleus"/>
    <property type="evidence" value="ECO:0007669"/>
    <property type="project" value="UniProtKB-SubCell"/>
</dbReference>
<evidence type="ECO:0000256" key="1">
    <source>
        <dbReference type="ARBA" id="ARBA00004123"/>
    </source>
</evidence>
<dbReference type="PANTHER" id="PTHR33572">
    <property type="entry name" value="SPORE DEVELOPMENT REGULATOR VOSA"/>
    <property type="match status" value="1"/>
</dbReference>
<comment type="subcellular location">
    <subcellularLocation>
        <location evidence="1">Nucleus</location>
    </subcellularLocation>
</comment>
<feature type="domain" description="Velvet" evidence="5">
    <location>
        <begin position="1"/>
        <end position="209"/>
    </location>
</feature>
<protein>
    <recommendedName>
        <fullName evidence="5">Velvet domain-containing protein</fullName>
    </recommendedName>
</protein>
<gene>
    <name evidence="6" type="ORF">HK097_007184</name>
</gene>
<dbReference type="InterPro" id="IPR038491">
    <property type="entry name" value="Velvet_dom_sf"/>
</dbReference>
<comment type="caution">
    <text evidence="6">The sequence shown here is derived from an EMBL/GenBank/DDBJ whole genome shotgun (WGS) entry which is preliminary data.</text>
</comment>
<reference evidence="6" key="1">
    <citation type="submission" date="2020-05" db="EMBL/GenBank/DDBJ databases">
        <title>Phylogenomic resolution of chytrid fungi.</title>
        <authorList>
            <person name="Stajich J.E."/>
            <person name="Amses K."/>
            <person name="Simmons R."/>
            <person name="Seto K."/>
            <person name="Myers J."/>
            <person name="Bonds A."/>
            <person name="Quandt C.A."/>
            <person name="Barry K."/>
            <person name="Liu P."/>
            <person name="Grigoriev I."/>
            <person name="Longcore J.E."/>
            <person name="James T.Y."/>
        </authorList>
    </citation>
    <scope>NUCLEOTIDE SEQUENCE</scope>
    <source>
        <strain evidence="6">JEL0318</strain>
    </source>
</reference>
<evidence type="ECO:0000256" key="4">
    <source>
        <dbReference type="ARBA" id="ARBA00023242"/>
    </source>
</evidence>
<dbReference type="PROSITE" id="PS51821">
    <property type="entry name" value="VELVET"/>
    <property type="match status" value="1"/>
</dbReference>
<dbReference type="Proteomes" id="UP001212841">
    <property type="component" value="Unassembled WGS sequence"/>
</dbReference>